<comment type="caution">
    <text evidence="3">The sequence shown here is derived from an EMBL/GenBank/DDBJ whole genome shotgun (WGS) entry which is preliminary data.</text>
</comment>
<organism evidence="3 4">
    <name type="scientific">Enhygromyxa salina</name>
    <dbReference type="NCBI Taxonomy" id="215803"/>
    <lineage>
        <taxon>Bacteria</taxon>
        <taxon>Pseudomonadati</taxon>
        <taxon>Myxococcota</taxon>
        <taxon>Polyangia</taxon>
        <taxon>Nannocystales</taxon>
        <taxon>Nannocystaceae</taxon>
        <taxon>Enhygromyxa</taxon>
    </lineage>
</organism>
<sequence>MGALNKTLDQGSSSPIGRSPTRPFTPCLFTIARNAATRRGSKLVLDERVCERPPASSSKTAATRLEQRAEIERVLAVLSSRGRTVLLLSAEGFKPREIATTVGSSPNAIRTRLCRARTTIRAQRAA</sequence>
<dbReference type="GO" id="GO:0003677">
    <property type="term" value="F:DNA binding"/>
    <property type="evidence" value="ECO:0007669"/>
    <property type="project" value="InterPro"/>
</dbReference>
<dbReference type="InterPro" id="IPR013249">
    <property type="entry name" value="RNA_pol_sigma70_r4_t2"/>
</dbReference>
<dbReference type="AlphaFoldDB" id="A0A2S9YAR6"/>
<proteinExistence type="predicted"/>
<gene>
    <name evidence="3" type="ORF">ENSA5_25430</name>
</gene>
<accession>A0A2S9YAR6</accession>
<dbReference type="Pfam" id="PF08281">
    <property type="entry name" value="Sigma70_r4_2"/>
    <property type="match status" value="1"/>
</dbReference>
<dbReference type="SUPFAM" id="SSF88659">
    <property type="entry name" value="Sigma3 and sigma4 domains of RNA polymerase sigma factors"/>
    <property type="match status" value="1"/>
</dbReference>
<dbReference type="Proteomes" id="UP000237968">
    <property type="component" value="Unassembled WGS sequence"/>
</dbReference>
<dbReference type="InterPro" id="IPR013324">
    <property type="entry name" value="RNA_pol_sigma_r3/r4-like"/>
</dbReference>
<feature type="compositionally biased region" description="Polar residues" evidence="1">
    <location>
        <begin position="7"/>
        <end position="16"/>
    </location>
</feature>
<dbReference type="EMBL" id="PVNK01000126">
    <property type="protein sequence ID" value="PRQ02208.1"/>
    <property type="molecule type" value="Genomic_DNA"/>
</dbReference>
<protein>
    <submittedName>
        <fullName evidence="3">RNA polymerase sigma factor SigX</fullName>
    </submittedName>
</protein>
<evidence type="ECO:0000259" key="2">
    <source>
        <dbReference type="Pfam" id="PF08281"/>
    </source>
</evidence>
<dbReference type="GO" id="GO:0006352">
    <property type="term" value="P:DNA-templated transcription initiation"/>
    <property type="evidence" value="ECO:0007669"/>
    <property type="project" value="InterPro"/>
</dbReference>
<evidence type="ECO:0000313" key="4">
    <source>
        <dbReference type="Proteomes" id="UP000237968"/>
    </source>
</evidence>
<feature type="domain" description="RNA polymerase sigma factor 70 region 4 type 2" evidence="2">
    <location>
        <begin position="69"/>
        <end position="119"/>
    </location>
</feature>
<dbReference type="Gene3D" id="1.10.10.10">
    <property type="entry name" value="Winged helix-like DNA-binding domain superfamily/Winged helix DNA-binding domain"/>
    <property type="match status" value="1"/>
</dbReference>
<feature type="region of interest" description="Disordered" evidence="1">
    <location>
        <begin position="1"/>
        <end position="23"/>
    </location>
</feature>
<dbReference type="InterPro" id="IPR036388">
    <property type="entry name" value="WH-like_DNA-bd_sf"/>
</dbReference>
<keyword evidence="4" id="KW-1185">Reference proteome</keyword>
<dbReference type="GO" id="GO:0016987">
    <property type="term" value="F:sigma factor activity"/>
    <property type="evidence" value="ECO:0007669"/>
    <property type="project" value="InterPro"/>
</dbReference>
<evidence type="ECO:0000256" key="1">
    <source>
        <dbReference type="SAM" id="MobiDB-lite"/>
    </source>
</evidence>
<dbReference type="RefSeq" id="WP_181197710.1">
    <property type="nucleotide sequence ID" value="NZ_PVNK01000126.1"/>
</dbReference>
<name>A0A2S9YAR6_9BACT</name>
<evidence type="ECO:0000313" key="3">
    <source>
        <dbReference type="EMBL" id="PRQ02208.1"/>
    </source>
</evidence>
<reference evidence="3 4" key="1">
    <citation type="submission" date="2018-03" db="EMBL/GenBank/DDBJ databases">
        <title>Draft Genome Sequences of the Obligatory Marine Myxobacteria Enhygromyxa salina SWB005.</title>
        <authorList>
            <person name="Poehlein A."/>
            <person name="Moghaddam J.A."/>
            <person name="Harms H."/>
            <person name="Alanjari M."/>
            <person name="Koenig G.M."/>
            <person name="Daniel R."/>
            <person name="Schaeberle T.F."/>
        </authorList>
    </citation>
    <scope>NUCLEOTIDE SEQUENCE [LARGE SCALE GENOMIC DNA]</scope>
    <source>
        <strain evidence="3 4">SWB005</strain>
    </source>
</reference>